<evidence type="ECO:0008006" key="4">
    <source>
        <dbReference type="Google" id="ProtNLM"/>
    </source>
</evidence>
<dbReference type="RefSeq" id="WP_089870603.1">
    <property type="nucleotide sequence ID" value="NZ_FOTC01000004.1"/>
</dbReference>
<protein>
    <recommendedName>
        <fullName evidence="4">DUF2800 domain-containing protein</fullName>
    </recommendedName>
</protein>
<evidence type="ECO:0000313" key="3">
    <source>
        <dbReference type="Proteomes" id="UP000199607"/>
    </source>
</evidence>
<evidence type="ECO:0000313" key="2">
    <source>
        <dbReference type="EMBL" id="SFL32006.1"/>
    </source>
</evidence>
<dbReference type="EMBL" id="FOTC01000004">
    <property type="protein sequence ID" value="SFL32006.1"/>
    <property type="molecule type" value="Genomic_DNA"/>
</dbReference>
<feature type="region of interest" description="Disordered" evidence="1">
    <location>
        <begin position="105"/>
        <end position="126"/>
    </location>
</feature>
<reference evidence="3" key="1">
    <citation type="submission" date="2016-10" db="EMBL/GenBank/DDBJ databases">
        <authorList>
            <person name="Varghese N."/>
            <person name="Submissions S."/>
        </authorList>
    </citation>
    <scope>NUCLEOTIDE SEQUENCE [LARGE SCALE GENOMIC DNA]</scope>
    <source>
        <strain evidence="3">CGMCC 1.7738</strain>
    </source>
</reference>
<evidence type="ECO:0000256" key="1">
    <source>
        <dbReference type="SAM" id="MobiDB-lite"/>
    </source>
</evidence>
<dbReference type="Pfam" id="PF25943">
    <property type="entry name" value="DUF7983"/>
    <property type="match status" value="1"/>
</dbReference>
<name>A0A1I4GSB7_9EURY</name>
<feature type="compositionally biased region" description="Polar residues" evidence="1">
    <location>
        <begin position="105"/>
        <end position="122"/>
    </location>
</feature>
<sequence length="324" mass="36498">MPFTGSWHTLLEECDALPAEATLVTPLTETRFHITDSQEHRVVIEFVDSGDSQPLQRDQFATLAERIEEVGGTFDLSRLPPDAEPYAAVLSLHPRYECDERAGTITATDDPTSSQLVESTPTAADEKRVEPDLDVYADMLLLIDALERHDPTALAECETPVLINLYTLCSDVQRNAGDLRQSVRERLLDRLHHDQPVHGQYGSVQRTTRRNRTLKDDKEVLGVLENAGVPREQVMGIDREKVDDALDVTDLPESAVYDIEERAYVRKADVDDEHKQTRLQGLKDRLTASDDPEAEQLREEVEALERRIEELTEFTPGTEVGSRS</sequence>
<accession>A0A1I4GSB7</accession>
<dbReference type="InterPro" id="IPR058289">
    <property type="entry name" value="DUF7983"/>
</dbReference>
<dbReference type="AlphaFoldDB" id="A0A1I4GSB7"/>
<keyword evidence="3" id="KW-1185">Reference proteome</keyword>
<organism evidence="2 3">
    <name type="scientific">Halogranum rubrum</name>
    <dbReference type="NCBI Taxonomy" id="553466"/>
    <lineage>
        <taxon>Archaea</taxon>
        <taxon>Methanobacteriati</taxon>
        <taxon>Methanobacteriota</taxon>
        <taxon>Stenosarchaea group</taxon>
        <taxon>Halobacteria</taxon>
        <taxon>Halobacteriales</taxon>
        <taxon>Haloferacaceae</taxon>
    </lineage>
</organism>
<dbReference type="Proteomes" id="UP000199607">
    <property type="component" value="Unassembled WGS sequence"/>
</dbReference>
<gene>
    <name evidence="2" type="ORF">SAMN04487950_3328</name>
</gene>
<proteinExistence type="predicted"/>